<dbReference type="PANTHER" id="PTHR30518:SF2">
    <property type="entry name" value="ENDOLYTIC MUREIN TRANSGLYCOSYLASE"/>
    <property type="match status" value="1"/>
</dbReference>
<gene>
    <name evidence="7" type="primary">mltG</name>
    <name evidence="8" type="ordered locus">Dole_0625</name>
</gene>
<proteinExistence type="inferred from homology"/>
<evidence type="ECO:0000313" key="9">
    <source>
        <dbReference type="Proteomes" id="UP000008561"/>
    </source>
</evidence>
<evidence type="ECO:0000256" key="1">
    <source>
        <dbReference type="ARBA" id="ARBA00022475"/>
    </source>
</evidence>
<keyword evidence="6 7" id="KW-0961">Cell wall biogenesis/degradation</keyword>
<dbReference type="InterPro" id="IPR003770">
    <property type="entry name" value="MLTG-like"/>
</dbReference>
<protein>
    <recommendedName>
        <fullName evidence="7">Endolytic murein transglycosylase</fullName>
        <ecNumber evidence="7">4.2.2.29</ecNumber>
    </recommendedName>
    <alternativeName>
        <fullName evidence="7">Peptidoglycan lytic transglycosylase</fullName>
    </alternativeName>
    <alternativeName>
        <fullName evidence="7">Peptidoglycan polymerization terminase</fullName>
    </alternativeName>
</protein>
<dbReference type="GO" id="GO:0071555">
    <property type="term" value="P:cell wall organization"/>
    <property type="evidence" value="ECO:0007669"/>
    <property type="project" value="UniProtKB-KW"/>
</dbReference>
<evidence type="ECO:0000256" key="4">
    <source>
        <dbReference type="ARBA" id="ARBA00023136"/>
    </source>
</evidence>
<dbReference type="Gene3D" id="3.30.160.60">
    <property type="entry name" value="Classic Zinc Finger"/>
    <property type="match status" value="1"/>
</dbReference>
<organism evidence="8 9">
    <name type="scientific">Desulfosudis oleivorans (strain DSM 6200 / JCM 39069 / Hxd3)</name>
    <name type="common">Desulfococcus oleovorans</name>
    <dbReference type="NCBI Taxonomy" id="96561"/>
    <lineage>
        <taxon>Bacteria</taxon>
        <taxon>Pseudomonadati</taxon>
        <taxon>Thermodesulfobacteriota</taxon>
        <taxon>Desulfobacteria</taxon>
        <taxon>Desulfobacterales</taxon>
        <taxon>Desulfosudaceae</taxon>
        <taxon>Desulfosudis</taxon>
    </lineage>
</organism>
<dbReference type="GO" id="GO:0008932">
    <property type="term" value="F:lytic endotransglycosylase activity"/>
    <property type="evidence" value="ECO:0007669"/>
    <property type="project" value="UniProtKB-UniRule"/>
</dbReference>
<evidence type="ECO:0000256" key="2">
    <source>
        <dbReference type="ARBA" id="ARBA00022692"/>
    </source>
</evidence>
<dbReference type="FunFam" id="3.30.160.60:FF:000242">
    <property type="entry name" value="Endolytic murein transglycosylase"/>
    <property type="match status" value="1"/>
</dbReference>
<name>A8ZUM2_DESOH</name>
<dbReference type="Proteomes" id="UP000008561">
    <property type="component" value="Chromosome"/>
</dbReference>
<dbReference type="GO" id="GO:0005886">
    <property type="term" value="C:plasma membrane"/>
    <property type="evidence" value="ECO:0007669"/>
    <property type="project" value="UniProtKB-SubCell"/>
</dbReference>
<dbReference type="AlphaFoldDB" id="A8ZUM2"/>
<dbReference type="PANTHER" id="PTHR30518">
    <property type="entry name" value="ENDOLYTIC MUREIN TRANSGLYCOSYLASE"/>
    <property type="match status" value="1"/>
</dbReference>
<keyword evidence="4 7" id="KW-0472">Membrane</keyword>
<dbReference type="Gene3D" id="3.30.1490.480">
    <property type="entry name" value="Endolytic murein transglycosylase"/>
    <property type="match status" value="1"/>
</dbReference>
<dbReference type="STRING" id="96561.Dole_0625"/>
<dbReference type="EMBL" id="CP000859">
    <property type="protein sequence ID" value="ABW66435.1"/>
    <property type="molecule type" value="Genomic_DNA"/>
</dbReference>
<keyword evidence="7" id="KW-0997">Cell inner membrane</keyword>
<keyword evidence="1 7" id="KW-1003">Cell membrane</keyword>
<dbReference type="eggNOG" id="COG1559">
    <property type="taxonomic scope" value="Bacteria"/>
</dbReference>
<dbReference type="HOGENOM" id="CLU_025574_2_0_7"/>
<dbReference type="KEGG" id="dol:Dole_0625"/>
<comment type="subcellular location">
    <subcellularLocation>
        <location evidence="7">Cell inner membrane</location>
        <topology evidence="7">Single-pass membrane protein</topology>
    </subcellularLocation>
</comment>
<accession>A8ZUM2</accession>
<evidence type="ECO:0000256" key="6">
    <source>
        <dbReference type="ARBA" id="ARBA00023316"/>
    </source>
</evidence>
<evidence type="ECO:0000256" key="5">
    <source>
        <dbReference type="ARBA" id="ARBA00023239"/>
    </source>
</evidence>
<feature type="site" description="Important for catalytic activity" evidence="7">
    <location>
        <position position="238"/>
    </location>
</feature>
<dbReference type="NCBIfam" id="TIGR00247">
    <property type="entry name" value="endolytic transglycosylase MltG"/>
    <property type="match status" value="1"/>
</dbReference>
<evidence type="ECO:0000256" key="7">
    <source>
        <dbReference type="HAMAP-Rule" id="MF_02065"/>
    </source>
</evidence>
<keyword evidence="9" id="KW-1185">Reference proteome</keyword>
<keyword evidence="5 7" id="KW-0456">Lyase</keyword>
<dbReference type="CDD" id="cd08010">
    <property type="entry name" value="MltG_like"/>
    <property type="match status" value="1"/>
</dbReference>
<sequence length="357" mass="39138">MTSARHLTVHVYPWLKAGQMPAPKRILILVVILAVAGAGAWFGLLRYGATPADPGARNEQVLVVAPGMGINAVATLLHRAGIIHHPDLFRLFARTARGRHVIKAGEYRVSAAMPPSDILDRLFSGDVVLYRVTIPEGFAIDQIAGAVAQAGLATSEAFAAAARDSGLAKEMGIPADTLEGYLFPETYYFPATATPRKMATAMVDRFNAVFTDEWKTRATQQGFSVHQIVTLASIIEKETAHPDERPVIASVFHNRLAKRMRLESDPTVIYGIPDFDGNITRAHLRQETPYNTYRIRGLPPGPIASPGKESLYAALFPAQTGYLYFVAKNDGTHHFSATLAEHNRAVQTYQLGRRRKK</sequence>
<keyword evidence="2 7" id="KW-0812">Transmembrane</keyword>
<dbReference type="HAMAP" id="MF_02065">
    <property type="entry name" value="MltG"/>
    <property type="match status" value="1"/>
</dbReference>
<comment type="catalytic activity">
    <reaction evidence="7">
        <text>a peptidoglycan chain = a peptidoglycan chain with N-acetyl-1,6-anhydromuramyl-[peptide] at the reducing end + a peptidoglycan chain with N-acetylglucosamine at the non-reducing end.</text>
        <dbReference type="EC" id="4.2.2.29"/>
    </reaction>
</comment>
<feature type="transmembrane region" description="Helical" evidence="7">
    <location>
        <begin position="26"/>
        <end position="44"/>
    </location>
</feature>
<dbReference type="EC" id="4.2.2.29" evidence="7"/>
<dbReference type="Pfam" id="PF02618">
    <property type="entry name" value="YceG"/>
    <property type="match status" value="1"/>
</dbReference>
<evidence type="ECO:0000313" key="8">
    <source>
        <dbReference type="EMBL" id="ABW66435.1"/>
    </source>
</evidence>
<keyword evidence="3 7" id="KW-1133">Transmembrane helix</keyword>
<comment type="similarity">
    <text evidence="7">Belongs to the transglycosylase MltG family.</text>
</comment>
<evidence type="ECO:0000256" key="3">
    <source>
        <dbReference type="ARBA" id="ARBA00022989"/>
    </source>
</evidence>
<reference evidence="8 9" key="1">
    <citation type="submission" date="2007-10" db="EMBL/GenBank/DDBJ databases">
        <title>Complete sequence of Desulfococcus oleovorans Hxd3.</title>
        <authorList>
            <consortium name="US DOE Joint Genome Institute"/>
            <person name="Copeland A."/>
            <person name="Lucas S."/>
            <person name="Lapidus A."/>
            <person name="Barry K."/>
            <person name="Glavina del Rio T."/>
            <person name="Dalin E."/>
            <person name="Tice H."/>
            <person name="Pitluck S."/>
            <person name="Kiss H."/>
            <person name="Brettin T."/>
            <person name="Bruce D."/>
            <person name="Detter J.C."/>
            <person name="Han C."/>
            <person name="Schmutz J."/>
            <person name="Larimer F."/>
            <person name="Land M."/>
            <person name="Hauser L."/>
            <person name="Kyrpides N."/>
            <person name="Kim E."/>
            <person name="Wawrik B."/>
            <person name="Richardson P."/>
        </authorList>
    </citation>
    <scope>NUCLEOTIDE SEQUENCE [LARGE SCALE GENOMIC DNA]</scope>
    <source>
        <strain evidence="9">DSM 6200 / JCM 39069 / Hxd3</strain>
    </source>
</reference>
<comment type="function">
    <text evidence="7">Functions as a peptidoglycan terminase that cleaves nascent peptidoglycan strands endolytically to terminate their elongation.</text>
</comment>
<dbReference type="GO" id="GO:0009252">
    <property type="term" value="P:peptidoglycan biosynthetic process"/>
    <property type="evidence" value="ECO:0007669"/>
    <property type="project" value="UniProtKB-UniRule"/>
</dbReference>